<dbReference type="PANTHER" id="PTHR30294:SF29">
    <property type="entry name" value="MULTIDRUG ABC TRANSPORTER PERMEASE YBHS-RELATED"/>
    <property type="match status" value="1"/>
</dbReference>
<evidence type="ECO:0000256" key="2">
    <source>
        <dbReference type="ARBA" id="ARBA00022475"/>
    </source>
</evidence>
<name>A0A6P1M302_9BACT</name>
<evidence type="ECO:0000256" key="4">
    <source>
        <dbReference type="ARBA" id="ARBA00022989"/>
    </source>
</evidence>
<evidence type="ECO:0000313" key="9">
    <source>
        <dbReference type="Proteomes" id="UP000464954"/>
    </source>
</evidence>
<dbReference type="GO" id="GO:0140359">
    <property type="term" value="F:ABC-type transporter activity"/>
    <property type="evidence" value="ECO:0007669"/>
    <property type="project" value="InterPro"/>
</dbReference>
<keyword evidence="3 6" id="KW-0812">Transmembrane</keyword>
<evidence type="ECO:0000256" key="3">
    <source>
        <dbReference type="ARBA" id="ARBA00022692"/>
    </source>
</evidence>
<evidence type="ECO:0000259" key="7">
    <source>
        <dbReference type="Pfam" id="PF12698"/>
    </source>
</evidence>
<gene>
    <name evidence="8" type="ORF">GT409_01675</name>
</gene>
<feature type="transmembrane region" description="Helical" evidence="6">
    <location>
        <begin position="46"/>
        <end position="68"/>
    </location>
</feature>
<feature type="transmembrane region" description="Helical" evidence="6">
    <location>
        <begin position="140"/>
        <end position="159"/>
    </location>
</feature>
<feature type="transmembrane region" description="Helical" evidence="6">
    <location>
        <begin position="100"/>
        <end position="120"/>
    </location>
</feature>
<organism evidence="8 9">
    <name type="scientific">Tichowtungia aerotolerans</name>
    <dbReference type="NCBI Taxonomy" id="2697043"/>
    <lineage>
        <taxon>Bacteria</taxon>
        <taxon>Pseudomonadati</taxon>
        <taxon>Kiritimatiellota</taxon>
        <taxon>Tichowtungiia</taxon>
        <taxon>Tichowtungiales</taxon>
        <taxon>Tichowtungiaceae</taxon>
        <taxon>Tichowtungia</taxon>
    </lineage>
</organism>
<reference evidence="8 9" key="1">
    <citation type="submission" date="2020-01" db="EMBL/GenBank/DDBJ databases">
        <title>Ponticoccus aerotolerans gen. nov., sp. nov., an anaerobic bacterium and proposal of Ponticoccusceae fam. nov., Ponticoccusles ord. nov. and Ponticoccuse classis nov. in the phylum Kiritimatiellaeota.</title>
        <authorList>
            <person name="Zhou L.Y."/>
            <person name="Du Z.J."/>
        </authorList>
    </citation>
    <scope>NUCLEOTIDE SEQUENCE [LARGE SCALE GENOMIC DNA]</scope>
    <source>
        <strain evidence="8 9">S-5007</strain>
    </source>
</reference>
<dbReference type="RefSeq" id="WP_160626312.1">
    <property type="nucleotide sequence ID" value="NZ_CP047593.1"/>
</dbReference>
<sequence>MRSFLTLWRREFSALFLSPIAYVMLMFFLLVTGCGFYWLIKENLELLHSIQGLMVVIWACMLIVIPILTMRSFAEERKNGTFETLMTAPVSDTTVVAAKFIGVLSFFLLMCAPTLAYLAIIGWIKPDIISNMDPGCIGGGYQMVALIASAFIALGLFASALTSNQIIAAISTFAVMSILFFGGLFEPHLSKTPLVREVGSYMSAALHLMEASRGVFDSRSVVLYLSATLFFLFATTKAVSARR</sequence>
<dbReference type="InterPro" id="IPR013525">
    <property type="entry name" value="ABC2_TM"/>
</dbReference>
<dbReference type="GO" id="GO:0005886">
    <property type="term" value="C:plasma membrane"/>
    <property type="evidence" value="ECO:0007669"/>
    <property type="project" value="UniProtKB-SubCell"/>
</dbReference>
<comment type="subcellular location">
    <subcellularLocation>
        <location evidence="1">Cell membrane</location>
        <topology evidence="1">Multi-pass membrane protein</topology>
    </subcellularLocation>
</comment>
<dbReference type="EMBL" id="CP047593">
    <property type="protein sequence ID" value="QHI68211.1"/>
    <property type="molecule type" value="Genomic_DNA"/>
</dbReference>
<proteinExistence type="predicted"/>
<dbReference type="KEGG" id="taer:GT409_01675"/>
<feature type="transmembrane region" description="Helical" evidence="6">
    <location>
        <begin position="221"/>
        <end position="239"/>
    </location>
</feature>
<dbReference type="PANTHER" id="PTHR30294">
    <property type="entry name" value="MEMBRANE COMPONENT OF ABC TRANSPORTER YHHJ-RELATED"/>
    <property type="match status" value="1"/>
</dbReference>
<keyword evidence="5 6" id="KW-0472">Membrane</keyword>
<feature type="domain" description="ABC-2 type transporter transmembrane" evidence="7">
    <location>
        <begin position="47"/>
        <end position="185"/>
    </location>
</feature>
<dbReference type="AlphaFoldDB" id="A0A6P1M302"/>
<evidence type="ECO:0000256" key="6">
    <source>
        <dbReference type="SAM" id="Phobius"/>
    </source>
</evidence>
<dbReference type="PROSITE" id="PS51257">
    <property type="entry name" value="PROKAR_LIPOPROTEIN"/>
    <property type="match status" value="1"/>
</dbReference>
<protein>
    <submittedName>
        <fullName evidence="8">ABC transporter permease</fullName>
    </submittedName>
</protein>
<dbReference type="InterPro" id="IPR051449">
    <property type="entry name" value="ABC-2_transporter_component"/>
</dbReference>
<evidence type="ECO:0000256" key="1">
    <source>
        <dbReference type="ARBA" id="ARBA00004651"/>
    </source>
</evidence>
<keyword evidence="9" id="KW-1185">Reference proteome</keyword>
<dbReference type="Proteomes" id="UP000464954">
    <property type="component" value="Chromosome"/>
</dbReference>
<keyword evidence="4 6" id="KW-1133">Transmembrane helix</keyword>
<feature type="transmembrane region" description="Helical" evidence="6">
    <location>
        <begin position="166"/>
        <end position="185"/>
    </location>
</feature>
<keyword evidence="2" id="KW-1003">Cell membrane</keyword>
<feature type="transmembrane region" description="Helical" evidence="6">
    <location>
        <begin position="12"/>
        <end position="40"/>
    </location>
</feature>
<evidence type="ECO:0000256" key="5">
    <source>
        <dbReference type="ARBA" id="ARBA00023136"/>
    </source>
</evidence>
<evidence type="ECO:0000313" key="8">
    <source>
        <dbReference type="EMBL" id="QHI68211.1"/>
    </source>
</evidence>
<accession>A0A6P1M302</accession>
<dbReference type="Pfam" id="PF12698">
    <property type="entry name" value="ABC2_membrane_3"/>
    <property type="match status" value="1"/>
</dbReference>